<accession>H0JV41</accession>
<evidence type="ECO:0000313" key="3">
    <source>
        <dbReference type="Proteomes" id="UP000005064"/>
    </source>
</evidence>
<name>H0JV41_9NOCA</name>
<dbReference type="RefSeq" id="WP_006553507.1">
    <property type="nucleotide sequence ID" value="NZ_AHBW01000051.1"/>
</dbReference>
<feature type="region of interest" description="Disordered" evidence="1">
    <location>
        <begin position="1"/>
        <end position="27"/>
    </location>
</feature>
<evidence type="ECO:0000256" key="1">
    <source>
        <dbReference type="SAM" id="MobiDB-lite"/>
    </source>
</evidence>
<gene>
    <name evidence="2" type="ORF">AK37_17860</name>
</gene>
<protein>
    <submittedName>
        <fullName evidence="2">Uncharacterized protein</fullName>
    </submittedName>
</protein>
<comment type="caution">
    <text evidence="2">The sequence shown here is derived from an EMBL/GenBank/DDBJ whole genome shotgun (WGS) entry which is preliminary data.</text>
</comment>
<reference evidence="2 3" key="1">
    <citation type="submission" date="2011-12" db="EMBL/GenBank/DDBJ databases">
        <authorList>
            <person name="Kriszt B."/>
            <person name="Tancsics A."/>
            <person name="Cserhati M."/>
            <person name="Toth A."/>
            <person name="Nagy I."/>
            <person name="Horvath B."/>
            <person name="Tamura T."/>
            <person name="Kukolya J."/>
            <person name="Szoboszlay S."/>
        </authorList>
    </citation>
    <scope>NUCLEOTIDE SEQUENCE [LARGE SCALE GENOMIC DNA]</scope>
    <source>
        <strain evidence="2 3">AK37</strain>
    </source>
</reference>
<dbReference type="EMBL" id="AHBW01000051">
    <property type="protein sequence ID" value="EHK82137.1"/>
    <property type="molecule type" value="Genomic_DNA"/>
</dbReference>
<organism evidence="2 3">
    <name type="scientific">Rhodococcus pyridinivorans AK37</name>
    <dbReference type="NCBI Taxonomy" id="1114960"/>
    <lineage>
        <taxon>Bacteria</taxon>
        <taxon>Bacillati</taxon>
        <taxon>Actinomycetota</taxon>
        <taxon>Actinomycetes</taxon>
        <taxon>Mycobacteriales</taxon>
        <taxon>Nocardiaceae</taxon>
        <taxon>Rhodococcus</taxon>
    </lineage>
</organism>
<dbReference type="PATRIC" id="fig|1114960.4.peg.3646"/>
<dbReference type="Proteomes" id="UP000005064">
    <property type="component" value="Unassembled WGS sequence"/>
</dbReference>
<feature type="compositionally biased region" description="Polar residues" evidence="1">
    <location>
        <begin position="1"/>
        <end position="13"/>
    </location>
</feature>
<evidence type="ECO:0000313" key="2">
    <source>
        <dbReference type="EMBL" id="EHK82137.1"/>
    </source>
</evidence>
<proteinExistence type="predicted"/>
<dbReference type="AlphaFoldDB" id="H0JV41"/>
<sequence length="102" mass="11382">MTEYTRPSQTGKCTPSGRRQRASAARRLARRPDILGCECADPWSHHCVEHPTGRELDAWTAAAEHLDDAGLNASVPVEIARRMWRYGGPHRDLAVRIAPPQN</sequence>